<dbReference type="SUPFAM" id="SSF53448">
    <property type="entry name" value="Nucleotide-diphospho-sugar transferases"/>
    <property type="match status" value="1"/>
</dbReference>
<reference evidence="2" key="1">
    <citation type="journal article" date="2020" name="mSystems">
        <title>Genome- and Community-Level Interaction Insights into Carbon Utilization and Element Cycling Functions of Hydrothermarchaeota in Hydrothermal Sediment.</title>
        <authorList>
            <person name="Zhou Z."/>
            <person name="Liu Y."/>
            <person name="Xu W."/>
            <person name="Pan J."/>
            <person name="Luo Z.H."/>
            <person name="Li M."/>
        </authorList>
    </citation>
    <scope>NUCLEOTIDE SEQUENCE [LARGE SCALE GENOMIC DNA]</scope>
    <source>
        <strain evidence="2">SpSt-751</strain>
    </source>
</reference>
<dbReference type="CDD" id="cd06915">
    <property type="entry name" value="NTP_transferase_WcbM_like"/>
    <property type="match status" value="1"/>
</dbReference>
<dbReference type="GO" id="GO:0016740">
    <property type="term" value="F:transferase activity"/>
    <property type="evidence" value="ECO:0007669"/>
    <property type="project" value="UniProtKB-KW"/>
</dbReference>
<proteinExistence type="predicted"/>
<dbReference type="InterPro" id="IPR029044">
    <property type="entry name" value="Nucleotide-diphossugar_trans"/>
</dbReference>
<dbReference type="PANTHER" id="PTHR22572">
    <property type="entry name" value="SUGAR-1-PHOSPHATE GUANYL TRANSFERASE"/>
    <property type="match status" value="1"/>
</dbReference>
<comment type="caution">
    <text evidence="2">The sequence shown here is derived from an EMBL/GenBank/DDBJ whole genome shotgun (WGS) entry which is preliminary data.</text>
</comment>
<dbReference type="Pfam" id="PF00483">
    <property type="entry name" value="NTP_transferase"/>
    <property type="match status" value="1"/>
</dbReference>
<keyword evidence="2" id="KW-0808">Transferase</keyword>
<dbReference type="EMBL" id="DTGA01000187">
    <property type="protein sequence ID" value="HGB31630.1"/>
    <property type="molecule type" value="Genomic_DNA"/>
</dbReference>
<dbReference type="InterPro" id="IPR050486">
    <property type="entry name" value="Mannose-1P_guanyltransferase"/>
</dbReference>
<accession>A0A7C3WS42</accession>
<dbReference type="InterPro" id="IPR005835">
    <property type="entry name" value="NTP_transferase_dom"/>
</dbReference>
<sequence length="234" mass="27072">MIKEAVILAGGLGTRLRSVIKDIPKPIAEVCGRPFLCYILDFLYTQGIERVILSVGYKWEIIRNFFGNQYKNLKLEYAIEDKPLGTGGGLKNALKYVYEEEVFVLNGDTFFDIDLNLFYNFHKSKNSKLSIALKKMENTERYGVVKIDENNRIVSFLEKGKRVSGFINGGIYLLNKNFFNALSPEGNFSLEKDFLERFYRDYEFFGFPFDGFFIDIGAPEDYESAKKEFEKFTD</sequence>
<gene>
    <name evidence="2" type="ORF">ENV35_07135</name>
</gene>
<dbReference type="AlphaFoldDB" id="A0A7C3WS42"/>
<evidence type="ECO:0000259" key="1">
    <source>
        <dbReference type="Pfam" id="PF00483"/>
    </source>
</evidence>
<organism evidence="2">
    <name type="scientific">Dictyoglomus turgidum</name>
    <dbReference type="NCBI Taxonomy" id="513050"/>
    <lineage>
        <taxon>Bacteria</taxon>
        <taxon>Pseudomonadati</taxon>
        <taxon>Dictyoglomota</taxon>
        <taxon>Dictyoglomia</taxon>
        <taxon>Dictyoglomales</taxon>
        <taxon>Dictyoglomaceae</taxon>
        <taxon>Dictyoglomus</taxon>
    </lineage>
</organism>
<evidence type="ECO:0000313" key="2">
    <source>
        <dbReference type="EMBL" id="HGB31630.1"/>
    </source>
</evidence>
<name>A0A7C3WS42_9BACT</name>
<protein>
    <submittedName>
        <fullName evidence="2">D-glycero-D-manno-heptose 1-phosphate guanosyltransferase</fullName>
    </submittedName>
</protein>
<feature type="domain" description="Nucleotidyl transferase" evidence="1">
    <location>
        <begin position="5"/>
        <end position="229"/>
    </location>
</feature>
<dbReference type="Gene3D" id="3.90.550.10">
    <property type="entry name" value="Spore Coat Polysaccharide Biosynthesis Protein SpsA, Chain A"/>
    <property type="match status" value="1"/>
</dbReference>